<reference evidence="2 3" key="1">
    <citation type="submission" date="2023-05" db="EMBL/GenBank/DDBJ databases">
        <title>B98-5 Cell Line De Novo Hybrid Assembly: An Optical Mapping Approach.</title>
        <authorList>
            <person name="Kananen K."/>
            <person name="Auerbach J.A."/>
            <person name="Kautto E."/>
            <person name="Blachly J.S."/>
        </authorList>
    </citation>
    <scope>NUCLEOTIDE SEQUENCE [LARGE SCALE GENOMIC DNA]</scope>
    <source>
        <strain evidence="2">B95-8</strain>
        <tissue evidence="2">Cell line</tissue>
    </source>
</reference>
<feature type="compositionally biased region" description="Basic and acidic residues" evidence="1">
    <location>
        <begin position="101"/>
        <end position="111"/>
    </location>
</feature>
<protein>
    <submittedName>
        <fullName evidence="2">Uncharacterized protein</fullName>
    </submittedName>
</protein>
<comment type="caution">
    <text evidence="2">The sequence shown here is derived from an EMBL/GenBank/DDBJ whole genome shotgun (WGS) entry which is preliminary data.</text>
</comment>
<feature type="region of interest" description="Disordered" evidence="1">
    <location>
        <begin position="1"/>
        <end position="142"/>
    </location>
</feature>
<accession>A0ABQ9UAN6</accession>
<dbReference type="Proteomes" id="UP001266305">
    <property type="component" value="Unassembled WGS sequence"/>
</dbReference>
<gene>
    <name evidence="2" type="ORF">P7K49_027558</name>
</gene>
<evidence type="ECO:0000256" key="1">
    <source>
        <dbReference type="SAM" id="MobiDB-lite"/>
    </source>
</evidence>
<evidence type="ECO:0000313" key="2">
    <source>
        <dbReference type="EMBL" id="KAK2093820.1"/>
    </source>
</evidence>
<sequence>MKVRRPLRGFPRLPGEFPPAALPQCIRGFTPSEARALPPPGPDSDDDGYVLPGHARQKATQARHPRRAPHSPGPLLAPGALFARLAAGTHRRQHRDDDDDEHKGLGGEKPRHGSPLCPGSRGLALSGPPRGSGRSLPAVRRR</sequence>
<dbReference type="EMBL" id="JASSZA010000014">
    <property type="protein sequence ID" value="KAK2093820.1"/>
    <property type="molecule type" value="Genomic_DNA"/>
</dbReference>
<name>A0ABQ9UAN6_SAGOE</name>
<keyword evidence="3" id="KW-1185">Reference proteome</keyword>
<organism evidence="2 3">
    <name type="scientific">Saguinus oedipus</name>
    <name type="common">Cotton-top tamarin</name>
    <name type="synonym">Oedipomidas oedipus</name>
    <dbReference type="NCBI Taxonomy" id="9490"/>
    <lineage>
        <taxon>Eukaryota</taxon>
        <taxon>Metazoa</taxon>
        <taxon>Chordata</taxon>
        <taxon>Craniata</taxon>
        <taxon>Vertebrata</taxon>
        <taxon>Euteleostomi</taxon>
        <taxon>Mammalia</taxon>
        <taxon>Eutheria</taxon>
        <taxon>Euarchontoglires</taxon>
        <taxon>Primates</taxon>
        <taxon>Haplorrhini</taxon>
        <taxon>Platyrrhini</taxon>
        <taxon>Cebidae</taxon>
        <taxon>Callitrichinae</taxon>
        <taxon>Saguinus</taxon>
    </lineage>
</organism>
<feature type="compositionally biased region" description="Basic residues" evidence="1">
    <location>
        <begin position="55"/>
        <end position="69"/>
    </location>
</feature>
<evidence type="ECO:0000313" key="3">
    <source>
        <dbReference type="Proteomes" id="UP001266305"/>
    </source>
</evidence>
<proteinExistence type="predicted"/>